<dbReference type="RefSeq" id="WP_052405515.1">
    <property type="nucleotide sequence ID" value="NZ_BBLU01000002.1"/>
</dbReference>
<proteinExistence type="predicted"/>
<dbReference type="EMBL" id="FNZI01000001">
    <property type="protein sequence ID" value="SEI94428.1"/>
    <property type="molecule type" value="Genomic_DNA"/>
</dbReference>
<dbReference type="STRING" id="1043493.SAMN05421637_0491"/>
<dbReference type="eggNOG" id="COG4994">
    <property type="taxonomic scope" value="Bacteria"/>
</dbReference>
<keyword evidence="3" id="KW-1185">Reference proteome</keyword>
<name>A0A1H6UQB5_9MICO</name>
<dbReference type="Proteomes" id="UP000183315">
    <property type="component" value="Unassembled WGS sequence"/>
</dbReference>
<dbReference type="Pfam" id="PF14534">
    <property type="entry name" value="DUF4440"/>
    <property type="match status" value="1"/>
</dbReference>
<sequence>MDELTLQALEESMWRPETRFDRAYMEAILAPGFLEIGQSGRVWSREDSVGLAPVAIDVHLPLGRLEVVELAPDVAQVRYTSTPEHGSRGAALRSSIWVRTDRWRLQFHQATPTAT</sequence>
<evidence type="ECO:0000259" key="1">
    <source>
        <dbReference type="Pfam" id="PF14534"/>
    </source>
</evidence>
<reference evidence="3" key="1">
    <citation type="submission" date="2016-10" db="EMBL/GenBank/DDBJ databases">
        <authorList>
            <person name="Varghese N."/>
        </authorList>
    </citation>
    <scope>NUCLEOTIDE SEQUENCE [LARGE SCALE GENOMIC DNA]</scope>
    <source>
        <strain evidence="3">DSM 24868</strain>
    </source>
</reference>
<gene>
    <name evidence="2" type="ORF">SAMN05421637_0491</name>
</gene>
<feature type="domain" description="DUF4440" evidence="1">
    <location>
        <begin position="6"/>
        <end position="105"/>
    </location>
</feature>
<evidence type="ECO:0000313" key="3">
    <source>
        <dbReference type="Proteomes" id="UP000183315"/>
    </source>
</evidence>
<dbReference type="InterPro" id="IPR027843">
    <property type="entry name" value="DUF4440"/>
</dbReference>
<dbReference type="AlphaFoldDB" id="A0A1H6UQB5"/>
<dbReference type="Gene3D" id="3.10.450.50">
    <property type="match status" value="1"/>
</dbReference>
<dbReference type="SUPFAM" id="SSF54427">
    <property type="entry name" value="NTF2-like"/>
    <property type="match status" value="1"/>
</dbReference>
<evidence type="ECO:0000313" key="2">
    <source>
        <dbReference type="EMBL" id="SEI94428.1"/>
    </source>
</evidence>
<organism evidence="2 3">
    <name type="scientific">Demequina mangrovi</name>
    <dbReference type="NCBI Taxonomy" id="1043493"/>
    <lineage>
        <taxon>Bacteria</taxon>
        <taxon>Bacillati</taxon>
        <taxon>Actinomycetota</taxon>
        <taxon>Actinomycetes</taxon>
        <taxon>Micrococcales</taxon>
        <taxon>Demequinaceae</taxon>
        <taxon>Demequina</taxon>
    </lineage>
</organism>
<dbReference type="OrthoDB" id="7845843at2"/>
<dbReference type="InterPro" id="IPR032710">
    <property type="entry name" value="NTF2-like_dom_sf"/>
</dbReference>
<protein>
    <recommendedName>
        <fullName evidence="1">DUF4440 domain-containing protein</fullName>
    </recommendedName>
</protein>
<accession>A0A1H6UQB5</accession>